<dbReference type="PROSITE" id="PS50887">
    <property type="entry name" value="GGDEF"/>
    <property type="match status" value="1"/>
</dbReference>
<dbReference type="EMBL" id="JADEXQ010000034">
    <property type="protein sequence ID" value="MBE9030352.1"/>
    <property type="molecule type" value="Genomic_DNA"/>
</dbReference>
<dbReference type="SUPFAM" id="SSF55073">
    <property type="entry name" value="Nucleotide cyclase"/>
    <property type="match status" value="1"/>
</dbReference>
<dbReference type="GO" id="GO:0043709">
    <property type="term" value="P:cell adhesion involved in single-species biofilm formation"/>
    <property type="evidence" value="ECO:0007669"/>
    <property type="project" value="TreeGrafter"/>
</dbReference>
<feature type="domain" description="GGDEF" evidence="2">
    <location>
        <begin position="198"/>
        <end position="327"/>
    </location>
</feature>
<keyword evidence="1" id="KW-0472">Membrane</keyword>
<dbReference type="NCBIfam" id="TIGR00254">
    <property type="entry name" value="GGDEF"/>
    <property type="match status" value="1"/>
</dbReference>
<reference evidence="3" key="1">
    <citation type="submission" date="2020-10" db="EMBL/GenBank/DDBJ databases">
        <authorList>
            <person name="Castelo-Branco R."/>
            <person name="Eusebio N."/>
            <person name="Adriana R."/>
            <person name="Vieira A."/>
            <person name="Brugerolle De Fraissinette N."/>
            <person name="Rezende De Castro R."/>
            <person name="Schneider M.P."/>
            <person name="Vasconcelos V."/>
            <person name="Leao P.N."/>
        </authorList>
    </citation>
    <scope>NUCLEOTIDE SEQUENCE</scope>
    <source>
        <strain evidence="3">LEGE 11480</strain>
    </source>
</reference>
<keyword evidence="4" id="KW-1185">Reference proteome</keyword>
<feature type="transmembrane region" description="Helical" evidence="1">
    <location>
        <begin position="12"/>
        <end position="31"/>
    </location>
</feature>
<dbReference type="FunFam" id="3.30.70.270:FF:000001">
    <property type="entry name" value="Diguanylate cyclase domain protein"/>
    <property type="match status" value="1"/>
</dbReference>
<protein>
    <submittedName>
        <fullName evidence="3">GGDEF domain-containing protein</fullName>
    </submittedName>
</protein>
<sequence>MTSQHSDDFLHQSALAMAIVSVVIMTPFAINNFLRGRYILGVGALVIIGIFVFNTWTITQYSRYYAKFALLALVPAVLFFTVISMQNQGVIGILWCYPAVCAFYFMLPERYAWYANIALLVTTLPVAWHLFEAALASRMVATLVLVSSISAIFIRVINRQQTHLRQQVITDPLTGLMNRILLQTTLEEAIAQSQRTGTEMTLATLDIDNFKVINDTFGHDQGDKVLCGISQLVSTRVRRIDKVFRLGGEEFLILFYGSDAENGYLVAEAIREAIAQWPLLTNHRVTVSIGIATLKATEDWMAWMKRSDENLYRAKSSGRNRVMAYSNVQSDRR</sequence>
<dbReference type="InterPro" id="IPR043128">
    <property type="entry name" value="Rev_trsase/Diguanyl_cyclase"/>
</dbReference>
<dbReference type="GO" id="GO:1902201">
    <property type="term" value="P:negative regulation of bacterial-type flagellum-dependent cell motility"/>
    <property type="evidence" value="ECO:0007669"/>
    <property type="project" value="TreeGrafter"/>
</dbReference>
<feature type="transmembrane region" description="Helical" evidence="1">
    <location>
        <begin position="64"/>
        <end position="83"/>
    </location>
</feature>
<accession>A0A928VPW4</accession>
<feature type="transmembrane region" description="Helical" evidence="1">
    <location>
        <begin position="90"/>
        <end position="107"/>
    </location>
</feature>
<dbReference type="RefSeq" id="WP_264325177.1">
    <property type="nucleotide sequence ID" value="NZ_JADEXQ010000034.1"/>
</dbReference>
<proteinExistence type="predicted"/>
<dbReference type="AlphaFoldDB" id="A0A928VPW4"/>
<dbReference type="InterPro" id="IPR029787">
    <property type="entry name" value="Nucleotide_cyclase"/>
</dbReference>
<feature type="transmembrane region" description="Helical" evidence="1">
    <location>
        <begin position="138"/>
        <end position="157"/>
    </location>
</feature>
<dbReference type="SMART" id="SM00267">
    <property type="entry name" value="GGDEF"/>
    <property type="match status" value="1"/>
</dbReference>
<feature type="transmembrane region" description="Helical" evidence="1">
    <location>
        <begin position="113"/>
        <end position="131"/>
    </location>
</feature>
<comment type="caution">
    <text evidence="3">The sequence shown here is derived from an EMBL/GenBank/DDBJ whole genome shotgun (WGS) entry which is preliminary data.</text>
</comment>
<dbReference type="Gene3D" id="3.30.70.270">
    <property type="match status" value="1"/>
</dbReference>
<dbReference type="PANTHER" id="PTHR45138:SF9">
    <property type="entry name" value="DIGUANYLATE CYCLASE DGCM-RELATED"/>
    <property type="match status" value="1"/>
</dbReference>
<feature type="transmembrane region" description="Helical" evidence="1">
    <location>
        <begin position="38"/>
        <end position="58"/>
    </location>
</feature>
<evidence type="ECO:0000313" key="4">
    <source>
        <dbReference type="Proteomes" id="UP000625316"/>
    </source>
</evidence>
<evidence type="ECO:0000259" key="2">
    <source>
        <dbReference type="PROSITE" id="PS50887"/>
    </source>
</evidence>
<dbReference type="Pfam" id="PF00990">
    <property type="entry name" value="GGDEF"/>
    <property type="match status" value="1"/>
</dbReference>
<evidence type="ECO:0000256" key="1">
    <source>
        <dbReference type="SAM" id="Phobius"/>
    </source>
</evidence>
<dbReference type="InterPro" id="IPR000160">
    <property type="entry name" value="GGDEF_dom"/>
</dbReference>
<dbReference type="Proteomes" id="UP000625316">
    <property type="component" value="Unassembled WGS sequence"/>
</dbReference>
<organism evidence="3 4">
    <name type="scientific">Romeriopsis navalis LEGE 11480</name>
    <dbReference type="NCBI Taxonomy" id="2777977"/>
    <lineage>
        <taxon>Bacteria</taxon>
        <taxon>Bacillati</taxon>
        <taxon>Cyanobacteriota</taxon>
        <taxon>Cyanophyceae</taxon>
        <taxon>Leptolyngbyales</taxon>
        <taxon>Leptolyngbyaceae</taxon>
        <taxon>Romeriopsis</taxon>
        <taxon>Romeriopsis navalis</taxon>
    </lineage>
</organism>
<keyword evidence="1" id="KW-1133">Transmembrane helix</keyword>
<dbReference type="PANTHER" id="PTHR45138">
    <property type="entry name" value="REGULATORY COMPONENTS OF SENSORY TRANSDUCTION SYSTEM"/>
    <property type="match status" value="1"/>
</dbReference>
<gene>
    <name evidence="3" type="ORF">IQ266_11480</name>
</gene>
<dbReference type="GO" id="GO:0005886">
    <property type="term" value="C:plasma membrane"/>
    <property type="evidence" value="ECO:0007669"/>
    <property type="project" value="TreeGrafter"/>
</dbReference>
<evidence type="ECO:0000313" key="3">
    <source>
        <dbReference type="EMBL" id="MBE9030352.1"/>
    </source>
</evidence>
<dbReference type="GO" id="GO:0052621">
    <property type="term" value="F:diguanylate cyclase activity"/>
    <property type="evidence" value="ECO:0007669"/>
    <property type="project" value="TreeGrafter"/>
</dbReference>
<dbReference type="CDD" id="cd01949">
    <property type="entry name" value="GGDEF"/>
    <property type="match status" value="1"/>
</dbReference>
<dbReference type="InterPro" id="IPR050469">
    <property type="entry name" value="Diguanylate_Cyclase"/>
</dbReference>
<keyword evidence="1" id="KW-0812">Transmembrane</keyword>
<name>A0A928VPW4_9CYAN</name>